<keyword evidence="2" id="KW-1185">Reference proteome</keyword>
<proteinExistence type="predicted"/>
<organism evidence="1 2">
    <name type="scientific">Ancylostoma ceylanicum</name>
    <dbReference type="NCBI Taxonomy" id="53326"/>
    <lineage>
        <taxon>Eukaryota</taxon>
        <taxon>Metazoa</taxon>
        <taxon>Ecdysozoa</taxon>
        <taxon>Nematoda</taxon>
        <taxon>Chromadorea</taxon>
        <taxon>Rhabditida</taxon>
        <taxon>Rhabditina</taxon>
        <taxon>Rhabditomorpha</taxon>
        <taxon>Strongyloidea</taxon>
        <taxon>Ancylostomatidae</taxon>
        <taxon>Ancylostomatinae</taxon>
        <taxon>Ancylostoma</taxon>
    </lineage>
</organism>
<sequence length="94" mass="10729">MDTGGRRSRATPEEAEPLIYKSTKYRLSRIVNRVWPSPVAAAPDSLVFSILAVLRELPEIIFCSSIFNKPIFITCVLWLTRYPHHCFTQHSSPP</sequence>
<protein>
    <submittedName>
        <fullName evidence="1">Uncharacterized protein</fullName>
    </submittedName>
</protein>
<name>A0A016V7L5_9BILA</name>
<accession>A0A016V7L5</accession>
<dbReference type="EMBL" id="JARK01001351">
    <property type="protein sequence ID" value="EYC23430.1"/>
    <property type="molecule type" value="Genomic_DNA"/>
</dbReference>
<reference evidence="2" key="1">
    <citation type="journal article" date="2015" name="Nat. Genet.">
        <title>The genome and transcriptome of the zoonotic hookworm Ancylostoma ceylanicum identify infection-specific gene families.</title>
        <authorList>
            <person name="Schwarz E.M."/>
            <person name="Hu Y."/>
            <person name="Antoshechkin I."/>
            <person name="Miller M.M."/>
            <person name="Sternberg P.W."/>
            <person name="Aroian R.V."/>
        </authorList>
    </citation>
    <scope>NUCLEOTIDE SEQUENCE</scope>
    <source>
        <strain evidence="2">HY135</strain>
    </source>
</reference>
<evidence type="ECO:0000313" key="2">
    <source>
        <dbReference type="Proteomes" id="UP000024635"/>
    </source>
</evidence>
<dbReference type="Proteomes" id="UP000024635">
    <property type="component" value="Unassembled WGS sequence"/>
</dbReference>
<dbReference type="AlphaFoldDB" id="A0A016V7L5"/>
<comment type="caution">
    <text evidence="1">The sequence shown here is derived from an EMBL/GenBank/DDBJ whole genome shotgun (WGS) entry which is preliminary data.</text>
</comment>
<evidence type="ECO:0000313" key="1">
    <source>
        <dbReference type="EMBL" id="EYC23430.1"/>
    </source>
</evidence>
<gene>
    <name evidence="1" type="primary">Acey_s0015.g2645</name>
    <name evidence="1" type="ORF">Y032_0015g2645</name>
</gene>